<dbReference type="GO" id="GO:0004386">
    <property type="term" value="F:helicase activity"/>
    <property type="evidence" value="ECO:0007669"/>
    <property type="project" value="UniProtKB-KW"/>
</dbReference>
<keyword evidence="1" id="KW-0067">ATP-binding</keyword>
<dbReference type="OrthoDB" id="6596361at2759"/>
<evidence type="ECO:0000313" key="1">
    <source>
        <dbReference type="EMBL" id="GFY38607.1"/>
    </source>
</evidence>
<gene>
    <name evidence="1" type="ORF">TNIN_373041</name>
</gene>
<keyword evidence="2" id="KW-1185">Reference proteome</keyword>
<dbReference type="EMBL" id="BMAV01000948">
    <property type="protein sequence ID" value="GFY38607.1"/>
    <property type="molecule type" value="Genomic_DNA"/>
</dbReference>
<keyword evidence="1" id="KW-0547">Nucleotide-binding</keyword>
<dbReference type="Proteomes" id="UP000886998">
    <property type="component" value="Unassembled WGS sequence"/>
</dbReference>
<name>A0A8X6WQA8_9ARAC</name>
<comment type="caution">
    <text evidence="1">The sequence shown here is derived from an EMBL/GenBank/DDBJ whole genome shotgun (WGS) entry which is preliminary data.</text>
</comment>
<keyword evidence="1" id="KW-0378">Hydrolase</keyword>
<keyword evidence="1" id="KW-0347">Helicase</keyword>
<dbReference type="AlphaFoldDB" id="A0A8X6WQA8"/>
<evidence type="ECO:0000313" key="2">
    <source>
        <dbReference type="Proteomes" id="UP000886998"/>
    </source>
</evidence>
<protein>
    <submittedName>
        <fullName evidence="1">ATP-dependent DNA helicase</fullName>
    </submittedName>
</protein>
<reference evidence="1" key="1">
    <citation type="submission" date="2020-08" db="EMBL/GenBank/DDBJ databases">
        <title>Multicomponent nature underlies the extraordinary mechanical properties of spider dragline silk.</title>
        <authorList>
            <person name="Kono N."/>
            <person name="Nakamura H."/>
            <person name="Mori M."/>
            <person name="Yoshida Y."/>
            <person name="Ohtoshi R."/>
            <person name="Malay A.D."/>
            <person name="Moran D.A.P."/>
            <person name="Tomita M."/>
            <person name="Numata K."/>
            <person name="Arakawa K."/>
        </authorList>
    </citation>
    <scope>NUCLEOTIDE SEQUENCE</scope>
</reference>
<organism evidence="1 2">
    <name type="scientific">Trichonephila inaurata madagascariensis</name>
    <dbReference type="NCBI Taxonomy" id="2747483"/>
    <lineage>
        <taxon>Eukaryota</taxon>
        <taxon>Metazoa</taxon>
        <taxon>Ecdysozoa</taxon>
        <taxon>Arthropoda</taxon>
        <taxon>Chelicerata</taxon>
        <taxon>Arachnida</taxon>
        <taxon>Araneae</taxon>
        <taxon>Araneomorphae</taxon>
        <taxon>Entelegynae</taxon>
        <taxon>Araneoidea</taxon>
        <taxon>Nephilidae</taxon>
        <taxon>Trichonephila</taxon>
        <taxon>Trichonephila inaurata</taxon>
    </lineage>
</organism>
<accession>A0A8X6WQA8</accession>
<sequence>MQRAETPPETTLTSFFVICQSDPFARTLLYSEMPRYYTWNASSKNFQRWKQGDAVPGYLDVRSTDALGRIYTVIQRTMNVSICGCCWYMCVGQRHLRHYGLLMV</sequence>
<proteinExistence type="predicted"/>